<comment type="subcellular location">
    <subcellularLocation>
        <location evidence="1">Nucleus</location>
    </subcellularLocation>
</comment>
<evidence type="ECO:0000256" key="2">
    <source>
        <dbReference type="ARBA" id="ARBA00011695"/>
    </source>
</evidence>
<dbReference type="GO" id="GO:0005634">
    <property type="term" value="C:nucleus"/>
    <property type="evidence" value="ECO:0007669"/>
    <property type="project" value="UniProtKB-SubCell"/>
</dbReference>
<evidence type="ECO:0000256" key="1">
    <source>
        <dbReference type="ARBA" id="ARBA00004123"/>
    </source>
</evidence>
<gene>
    <name evidence="6" type="primary">URI1</name>
    <name evidence="6" type="ORF">KIN20_016892</name>
</gene>
<dbReference type="GO" id="GO:0019212">
    <property type="term" value="F:phosphatase inhibitor activity"/>
    <property type="evidence" value="ECO:0007669"/>
    <property type="project" value="TreeGrafter"/>
</dbReference>
<protein>
    <submittedName>
        <fullName evidence="6">Uri1, prefoldin-like chaperone</fullName>
    </submittedName>
</protein>
<dbReference type="Proteomes" id="UP001196413">
    <property type="component" value="Unassembled WGS sequence"/>
</dbReference>
<name>A0AAD5MKQ2_PARTN</name>
<dbReference type="CDD" id="cd23159">
    <property type="entry name" value="Prefoldin_URI1"/>
    <property type="match status" value="1"/>
</dbReference>
<sequence>MKSYTEAADKTLAVIRSHLDARHRELSEYDSLIHCLEELPKKRERAVMSPVGSVGFLPATIVHTNEVLVGLGDGYFVDTTAYAATEILMRRKTVIEKNIADLHQHENIIIHQIEFAKKLFNNENNPEEVEIREEYDEAKENELRQKRRSRVAASRILTKTVADVNAEAELMKRLEELELQEMQNAELDHSIGDNNENDDRPSLTGDILRRLEEEDARCLSSILASKEAGEPPAVSRSPVIQDSFGSTQSSIDGEPNKDFPSLTTVEAVLSTSNECGAENVTAGESLEDANTPGVFRGEDLVRMIAEQSELCEENAHSYQPPRGISTEDYQKLLTTVESVISDESDSDRISEESESGVSNEETEQVEERMDEGSELDSDDIEVPELNDRNCTSGPSPNQAQVRECVVQNIGRCGPLIDNGVDCQKFAQPQTSGAAAVTKDDVNRENRPEVAESDERKIKHREKRKANAKNVRFAKNLEDSTLIDKHAPPSDVRSSTVSISKTAVKKILANSDEKSPVDKEAMEQLNNDQERKRYNLCNSSTTAFTGLFRERNLDVLPTDNLPEVAEEPEKPKSLFKLRRQQKKL</sequence>
<evidence type="ECO:0000313" key="6">
    <source>
        <dbReference type="EMBL" id="KAJ1358463.1"/>
    </source>
</evidence>
<feature type="compositionally biased region" description="Acidic residues" evidence="5">
    <location>
        <begin position="372"/>
        <end position="384"/>
    </location>
</feature>
<accession>A0AAD5MKQ2</accession>
<evidence type="ECO:0000256" key="5">
    <source>
        <dbReference type="SAM" id="MobiDB-lite"/>
    </source>
</evidence>
<feature type="compositionally biased region" description="Polar residues" evidence="5">
    <location>
        <begin position="388"/>
        <end position="398"/>
    </location>
</feature>
<keyword evidence="3" id="KW-0539">Nucleus</keyword>
<dbReference type="SUPFAM" id="SSF46579">
    <property type="entry name" value="Prefoldin"/>
    <property type="match status" value="1"/>
</dbReference>
<evidence type="ECO:0000313" key="7">
    <source>
        <dbReference type="Proteomes" id="UP001196413"/>
    </source>
</evidence>
<dbReference type="PANTHER" id="PTHR15111">
    <property type="entry name" value="RNA POLYMERASE II SUBUNIT 5-MEDIATING PROTEIN NNX3"/>
    <property type="match status" value="1"/>
</dbReference>
<evidence type="ECO:0000256" key="3">
    <source>
        <dbReference type="ARBA" id="ARBA00023242"/>
    </source>
</evidence>
<comment type="similarity">
    <text evidence="4">Belongs to the RNA polymerase II subunit 5-mediating protein family.</text>
</comment>
<comment type="subunit">
    <text evidence="2">Heterohexamer of two PFD-alpha type and four PFD-beta type subunits.</text>
</comment>
<dbReference type="EMBL" id="JAHQIW010003381">
    <property type="protein sequence ID" value="KAJ1358463.1"/>
    <property type="molecule type" value="Genomic_DNA"/>
</dbReference>
<feature type="compositionally biased region" description="Basic and acidic residues" evidence="5">
    <location>
        <begin position="437"/>
        <end position="456"/>
    </location>
</feature>
<dbReference type="InterPro" id="IPR009053">
    <property type="entry name" value="Prefoldin"/>
</dbReference>
<evidence type="ECO:0000256" key="4">
    <source>
        <dbReference type="ARBA" id="ARBA00038295"/>
    </source>
</evidence>
<dbReference type="AlphaFoldDB" id="A0AAD5MKQ2"/>
<dbReference type="GO" id="GO:0003714">
    <property type="term" value="F:transcription corepressor activity"/>
    <property type="evidence" value="ECO:0007669"/>
    <property type="project" value="TreeGrafter"/>
</dbReference>
<proteinExistence type="inferred from homology"/>
<feature type="region of interest" description="Disordered" evidence="5">
    <location>
        <begin position="338"/>
        <end position="398"/>
    </location>
</feature>
<feature type="compositionally biased region" description="Basic residues" evidence="5">
    <location>
        <begin position="572"/>
        <end position="583"/>
    </location>
</feature>
<feature type="region of interest" description="Disordered" evidence="5">
    <location>
        <begin position="558"/>
        <end position="583"/>
    </location>
</feature>
<dbReference type="InterPro" id="IPR004127">
    <property type="entry name" value="Prefoldin_subunit_alpha"/>
</dbReference>
<dbReference type="GO" id="GO:0000122">
    <property type="term" value="P:negative regulation of transcription by RNA polymerase II"/>
    <property type="evidence" value="ECO:0007669"/>
    <property type="project" value="TreeGrafter"/>
</dbReference>
<dbReference type="GO" id="GO:0003682">
    <property type="term" value="F:chromatin binding"/>
    <property type="evidence" value="ECO:0007669"/>
    <property type="project" value="TreeGrafter"/>
</dbReference>
<dbReference type="InterPro" id="IPR052255">
    <property type="entry name" value="RNA_pol_II_subunit5-mediator"/>
</dbReference>
<dbReference type="PANTHER" id="PTHR15111:SF0">
    <property type="entry name" value="UNCONVENTIONAL PREFOLDIN RPB5 INTERACTOR 1"/>
    <property type="match status" value="1"/>
</dbReference>
<feature type="region of interest" description="Disordered" evidence="5">
    <location>
        <begin position="227"/>
        <end position="257"/>
    </location>
</feature>
<feature type="compositionally biased region" description="Basic residues" evidence="5">
    <location>
        <begin position="457"/>
        <end position="466"/>
    </location>
</feature>
<reference evidence="6" key="1">
    <citation type="submission" date="2021-06" db="EMBL/GenBank/DDBJ databases">
        <title>Parelaphostrongylus tenuis whole genome reference sequence.</title>
        <authorList>
            <person name="Garwood T.J."/>
            <person name="Larsen P.A."/>
            <person name="Fountain-Jones N.M."/>
            <person name="Garbe J.R."/>
            <person name="Macchietto M.G."/>
            <person name="Kania S.A."/>
            <person name="Gerhold R.W."/>
            <person name="Richards J.E."/>
            <person name="Wolf T.M."/>
        </authorList>
    </citation>
    <scope>NUCLEOTIDE SEQUENCE</scope>
    <source>
        <strain evidence="6">MNPRO001-30</strain>
        <tissue evidence="6">Meninges</tissue>
    </source>
</reference>
<keyword evidence="7" id="KW-1185">Reference proteome</keyword>
<feature type="region of interest" description="Disordered" evidence="5">
    <location>
        <begin position="429"/>
        <end position="471"/>
    </location>
</feature>
<organism evidence="6 7">
    <name type="scientific">Parelaphostrongylus tenuis</name>
    <name type="common">Meningeal worm</name>
    <dbReference type="NCBI Taxonomy" id="148309"/>
    <lineage>
        <taxon>Eukaryota</taxon>
        <taxon>Metazoa</taxon>
        <taxon>Ecdysozoa</taxon>
        <taxon>Nematoda</taxon>
        <taxon>Chromadorea</taxon>
        <taxon>Rhabditida</taxon>
        <taxon>Rhabditina</taxon>
        <taxon>Rhabditomorpha</taxon>
        <taxon>Strongyloidea</taxon>
        <taxon>Metastrongylidae</taxon>
        <taxon>Parelaphostrongylus</taxon>
    </lineage>
</organism>
<comment type="caution">
    <text evidence="6">The sequence shown here is derived from an EMBL/GenBank/DDBJ whole genome shotgun (WGS) entry which is preliminary data.</text>
</comment>
<dbReference type="Pfam" id="PF02996">
    <property type="entry name" value="Prefoldin"/>
    <property type="match status" value="1"/>
</dbReference>
<feature type="compositionally biased region" description="Polar residues" evidence="5">
    <location>
        <begin position="238"/>
        <end position="251"/>
    </location>
</feature>
<dbReference type="Gene3D" id="1.10.287.370">
    <property type="match status" value="1"/>
</dbReference>